<comment type="subcellular location">
    <subcellularLocation>
        <location evidence="8">Cytoplasm</location>
    </subcellularLocation>
</comment>
<feature type="binding site" evidence="8">
    <location>
        <position position="182"/>
    </location>
    <ligand>
        <name>Zn(2+)</name>
        <dbReference type="ChEBI" id="CHEBI:29105"/>
    </ligand>
</feature>
<evidence type="ECO:0000256" key="12">
    <source>
        <dbReference type="RuleBase" id="RU004165"/>
    </source>
</evidence>
<dbReference type="PANTHER" id="PTHR11441:SF0">
    <property type="entry name" value="THYMIDINE KINASE, CYTOSOLIC"/>
    <property type="match status" value="1"/>
</dbReference>
<evidence type="ECO:0000313" key="14">
    <source>
        <dbReference type="Proteomes" id="UP000014060"/>
    </source>
</evidence>
<evidence type="ECO:0000256" key="7">
    <source>
        <dbReference type="ARBA" id="ARBA00022840"/>
    </source>
</evidence>
<dbReference type="GO" id="GO:0005524">
    <property type="term" value="F:ATP binding"/>
    <property type="evidence" value="ECO:0007669"/>
    <property type="project" value="UniProtKB-UniRule"/>
</dbReference>
<evidence type="ECO:0000256" key="11">
    <source>
        <dbReference type="RuleBase" id="RU000544"/>
    </source>
</evidence>
<evidence type="ECO:0000256" key="10">
    <source>
        <dbReference type="PIRSR" id="PIRSR035805-2"/>
    </source>
</evidence>
<keyword evidence="6 8" id="KW-0418">Kinase</keyword>
<keyword evidence="5 8" id="KW-0547">Nucleotide-binding</keyword>
<keyword evidence="8" id="KW-0862">Zinc</keyword>
<evidence type="ECO:0000256" key="4">
    <source>
        <dbReference type="ARBA" id="ARBA00022679"/>
    </source>
</evidence>
<dbReference type="EC" id="2.7.1.21" evidence="2 8"/>
<feature type="binding site" evidence="8">
    <location>
        <begin position="10"/>
        <end position="17"/>
    </location>
    <ligand>
        <name>ATP</name>
        <dbReference type="ChEBI" id="CHEBI:30616"/>
    </ligand>
</feature>
<dbReference type="GO" id="GO:0071897">
    <property type="term" value="P:DNA biosynthetic process"/>
    <property type="evidence" value="ECO:0007669"/>
    <property type="project" value="UniProtKB-KW"/>
</dbReference>
<keyword evidence="8" id="KW-0479">Metal-binding</keyword>
<dbReference type="GO" id="GO:0004797">
    <property type="term" value="F:thymidine kinase activity"/>
    <property type="evidence" value="ECO:0007669"/>
    <property type="project" value="UniProtKB-UniRule"/>
</dbReference>
<protein>
    <recommendedName>
        <fullName evidence="2 8">Thymidine kinase</fullName>
        <ecNumber evidence="2 8">2.7.1.21</ecNumber>
    </recommendedName>
</protein>
<evidence type="ECO:0000256" key="1">
    <source>
        <dbReference type="ARBA" id="ARBA00007587"/>
    </source>
</evidence>
<dbReference type="InterPro" id="IPR001267">
    <property type="entry name" value="Thymidine_kinase"/>
</dbReference>
<dbReference type="SUPFAM" id="SSF57716">
    <property type="entry name" value="Glucocorticoid receptor-like (DNA-binding domain)"/>
    <property type="match status" value="1"/>
</dbReference>
<proteinExistence type="inferred from homology"/>
<evidence type="ECO:0000256" key="5">
    <source>
        <dbReference type="ARBA" id="ARBA00022741"/>
    </source>
</evidence>
<feature type="binding site" evidence="8">
    <location>
        <position position="185"/>
    </location>
    <ligand>
        <name>Zn(2+)</name>
        <dbReference type="ChEBI" id="CHEBI:29105"/>
    </ligand>
</feature>
<evidence type="ECO:0000256" key="8">
    <source>
        <dbReference type="HAMAP-Rule" id="MF_00124"/>
    </source>
</evidence>
<dbReference type="GO" id="GO:0005737">
    <property type="term" value="C:cytoplasm"/>
    <property type="evidence" value="ECO:0007669"/>
    <property type="project" value="UniProtKB-SubCell"/>
</dbReference>
<feature type="binding site" evidence="8">
    <location>
        <position position="146"/>
    </location>
    <ligand>
        <name>Zn(2+)</name>
        <dbReference type="ChEBI" id="CHEBI:29105"/>
    </ligand>
</feature>
<keyword evidence="3 8" id="KW-0237">DNA synthesis</keyword>
<dbReference type="Pfam" id="PF00265">
    <property type="entry name" value="TK"/>
    <property type="match status" value="1"/>
</dbReference>
<feature type="binding site" evidence="8">
    <location>
        <position position="149"/>
    </location>
    <ligand>
        <name>Zn(2+)</name>
        <dbReference type="ChEBI" id="CHEBI:29105"/>
    </ligand>
</feature>
<dbReference type="PROSITE" id="PS00603">
    <property type="entry name" value="TK_CELLULAR_TYPE"/>
    <property type="match status" value="1"/>
</dbReference>
<sequence>MSAKAYAKLGVMASGKSLELLKTADTYERSGRRVLVFKPSTDTREGDDRVVSRIGIGHTAKAIDPDTGAGTVLAFAIMRSPDVILIDEAQFLSRYCIEAIITQIVDKRDIPVIFYGLKTNFKGELFEGSAALFALADDVSEIKGLCRCCDRKATMNLRFVDGKPTKQGEEVQIGDEEYRSVCRKHFYNWEEF</sequence>
<comment type="subunit">
    <text evidence="8">Homotetramer.</text>
</comment>
<comment type="similarity">
    <text evidence="1 8 12">Belongs to the thymidine kinase family.</text>
</comment>
<dbReference type="EMBL" id="AHCJ01000083">
    <property type="protein sequence ID" value="EOQ57849.1"/>
    <property type="molecule type" value="Genomic_DNA"/>
</dbReference>
<feature type="active site" description="Proton acceptor" evidence="8 9">
    <location>
        <position position="88"/>
    </location>
</feature>
<evidence type="ECO:0000256" key="3">
    <source>
        <dbReference type="ARBA" id="ARBA00022634"/>
    </source>
</evidence>
<evidence type="ECO:0000313" key="13">
    <source>
        <dbReference type="EMBL" id="EOQ57849.1"/>
    </source>
</evidence>
<dbReference type="HAMAP" id="MF_00124">
    <property type="entry name" value="Thymidine_kinase"/>
    <property type="match status" value="1"/>
</dbReference>
<feature type="binding site" evidence="8">
    <location>
        <begin position="87"/>
        <end position="90"/>
    </location>
    <ligand>
        <name>ATP</name>
        <dbReference type="ChEBI" id="CHEBI:30616"/>
    </ligand>
</feature>
<comment type="catalytic activity">
    <reaction evidence="8 11">
        <text>thymidine + ATP = dTMP + ADP + H(+)</text>
        <dbReference type="Rhea" id="RHEA:19129"/>
        <dbReference type="ChEBI" id="CHEBI:15378"/>
        <dbReference type="ChEBI" id="CHEBI:17748"/>
        <dbReference type="ChEBI" id="CHEBI:30616"/>
        <dbReference type="ChEBI" id="CHEBI:63528"/>
        <dbReference type="ChEBI" id="CHEBI:456216"/>
        <dbReference type="EC" id="2.7.1.21"/>
    </reaction>
</comment>
<evidence type="ECO:0000256" key="6">
    <source>
        <dbReference type="ARBA" id="ARBA00022777"/>
    </source>
</evidence>
<keyword evidence="4 8" id="KW-0808">Transferase</keyword>
<organism evidence="13 14">
    <name type="scientific">Bacillus cereus TIAC219</name>
    <dbReference type="NCBI Taxonomy" id="718222"/>
    <lineage>
        <taxon>Bacteria</taxon>
        <taxon>Bacillati</taxon>
        <taxon>Bacillota</taxon>
        <taxon>Bacilli</taxon>
        <taxon>Bacillales</taxon>
        <taxon>Bacillaceae</taxon>
        <taxon>Bacillus</taxon>
        <taxon>Bacillus cereus group</taxon>
    </lineage>
</organism>
<reference evidence="13 14" key="1">
    <citation type="submission" date="2013-01" db="EMBL/GenBank/DDBJ databases">
        <title>The Genome Sequence of Bacillus cereus TIAC219.</title>
        <authorList>
            <consortium name="The Broad Institute Genome Sequencing Platform"/>
            <consortium name="The Broad Institute Genome Sequencing Center for Infectious Disease"/>
            <person name="Feldgarden M."/>
            <person name="Van der Auwera G.A."/>
            <person name="Mahillon J."/>
            <person name="Duprez V."/>
            <person name="Timmery S."/>
            <person name="Mattelet C."/>
            <person name="Dierick K."/>
            <person name="Sun M."/>
            <person name="Yu Z."/>
            <person name="Zhu L."/>
            <person name="Hu X."/>
            <person name="Shank E.B."/>
            <person name="Swiecicka I."/>
            <person name="Hansen B.M."/>
            <person name="Andrup L."/>
            <person name="Walker B."/>
            <person name="Young S.K."/>
            <person name="Zeng Q."/>
            <person name="Gargeya S."/>
            <person name="Fitzgerald M."/>
            <person name="Haas B."/>
            <person name="Abouelleil A."/>
            <person name="Alvarado L."/>
            <person name="Arachchi H.M."/>
            <person name="Berlin A.M."/>
            <person name="Chapman S.B."/>
            <person name="Dewar J."/>
            <person name="Goldberg J."/>
            <person name="Griggs A."/>
            <person name="Gujja S."/>
            <person name="Hansen M."/>
            <person name="Howarth C."/>
            <person name="Imamovic A."/>
            <person name="Larimer J."/>
            <person name="McCowan C."/>
            <person name="Murphy C."/>
            <person name="Neiman D."/>
            <person name="Pearson M."/>
            <person name="Priest M."/>
            <person name="Roberts A."/>
            <person name="Saif S."/>
            <person name="Shea T."/>
            <person name="Sisk P."/>
            <person name="Sykes S."/>
            <person name="Wortman J."/>
            <person name="Nusbaum C."/>
            <person name="Birren B."/>
        </authorList>
    </citation>
    <scope>NUCLEOTIDE SEQUENCE [LARGE SCALE GENOMIC DNA]</scope>
    <source>
        <strain evidence="13 14">TIAC219</strain>
    </source>
</reference>
<dbReference type="Gene3D" id="3.40.50.300">
    <property type="entry name" value="P-loop containing nucleotide triphosphate hydrolases"/>
    <property type="match status" value="1"/>
</dbReference>
<dbReference type="PIRSF" id="PIRSF035805">
    <property type="entry name" value="TK_cell"/>
    <property type="match status" value="1"/>
</dbReference>
<accession>A0ABC9SQH7</accession>
<gene>
    <name evidence="8" type="primary">tdk</name>
    <name evidence="13" type="ORF">IAY_06237</name>
</gene>
<dbReference type="Proteomes" id="UP000014060">
    <property type="component" value="Unassembled WGS sequence"/>
</dbReference>
<dbReference type="Gene3D" id="3.30.60.20">
    <property type="match status" value="1"/>
</dbReference>
<dbReference type="InterPro" id="IPR027417">
    <property type="entry name" value="P-loop_NTPase"/>
</dbReference>
<feature type="binding site" evidence="10">
    <location>
        <begin position="171"/>
        <end position="174"/>
    </location>
    <ligand>
        <name>substrate</name>
    </ligand>
</feature>
<keyword evidence="7 8" id="KW-0067">ATP-binding</keyword>
<dbReference type="InterPro" id="IPR020633">
    <property type="entry name" value="Thymidine_kinase_CS"/>
</dbReference>
<dbReference type="SUPFAM" id="SSF52540">
    <property type="entry name" value="P-loop containing nucleoside triphosphate hydrolases"/>
    <property type="match status" value="1"/>
</dbReference>
<dbReference type="AlphaFoldDB" id="A0ABC9SQH7"/>
<dbReference type="PANTHER" id="PTHR11441">
    <property type="entry name" value="THYMIDINE KINASE"/>
    <property type="match status" value="1"/>
</dbReference>
<name>A0ABC9SQH7_BACCE</name>
<comment type="caution">
    <text evidence="13">The sequence shown here is derived from an EMBL/GenBank/DDBJ whole genome shotgun (WGS) entry which is preliminary data.</text>
</comment>
<evidence type="ECO:0000256" key="2">
    <source>
        <dbReference type="ARBA" id="ARBA00012118"/>
    </source>
</evidence>
<feature type="binding site" evidence="10">
    <location>
        <position position="178"/>
    </location>
    <ligand>
        <name>substrate</name>
    </ligand>
</feature>
<dbReference type="GO" id="GO:0008270">
    <property type="term" value="F:zinc ion binding"/>
    <property type="evidence" value="ECO:0007669"/>
    <property type="project" value="UniProtKB-UniRule"/>
</dbReference>
<dbReference type="RefSeq" id="WP_001274618.1">
    <property type="nucleotide sequence ID" value="NZ_KB976014.1"/>
</dbReference>
<keyword evidence="8" id="KW-0963">Cytoplasm</keyword>
<evidence type="ECO:0000256" key="9">
    <source>
        <dbReference type="PIRSR" id="PIRSR035805-1"/>
    </source>
</evidence>